<dbReference type="OrthoDB" id="5485925at2"/>
<feature type="chain" id="PRO_5015587476" evidence="6">
    <location>
        <begin position="19"/>
        <end position="663"/>
    </location>
</feature>
<dbReference type="RefSeq" id="WP_105982432.1">
    <property type="nucleotide sequence ID" value="NZ_MQUC01000003.1"/>
</dbReference>
<sequence>MRNFYVICIVVVFAFAKASSQVVINELDVDTPSTNDRQFVELKTDEPFQTLENMVLVFFNGSNSSTTGNGRVYYSYELDGLTSDVNGLLVLGSSLVSPAVDARLAESNIQLGADAVAIYFGTADDFPDQSFVQPNNQNLIDALVYDTDDADVQVLLDGLGETVQYNENENGRKTTESIQRKADGTYEVKAPTPHSLNDATETSYIGVDFRITATEDLNEGDFFSLTFTLTRPADQEFTLDFSLNNGTFDEADYTGVTEIFIPAGQTSQQLDFELVNDNIDEGDEFMRVDLNDNLPIGFKRIKDNVEYVVIDDDFTVANYGNPTTPTYGNVRPTIPADYYDELENKSSPELEQAITAIIAETGVVRHHTYADITTILKKADASALNSNKVWLMYSETERRDVLFQDGSDGSGRWNREHVFPRSRGGYDSLEDLDDIADGIDVWVETSVDSLRHGNSDAHHLRATDSGTNSSRGDDNFPEYNGPTGNQGSWHGDVARSIFYMTLRYNYNESQMLQVVNGYPENRLGQIGDLQTLLQWHQEDPVDDFEMNRNNVVYDWQRNRNPFIDRPELVDFIFGDKVGQSFTLSNTTEVLDQVSIYPNPSRGLFYVKNITEPLTMRVYDTLGREALTKELTSDAPIQHQLASGIYMVRLSGDSGTTVRKLIVE</sequence>
<dbReference type="PANTHER" id="PTHR33607">
    <property type="entry name" value="ENDONUCLEASE-1"/>
    <property type="match status" value="1"/>
</dbReference>
<evidence type="ECO:0000256" key="3">
    <source>
        <dbReference type="ARBA" id="ARBA00022729"/>
    </source>
</evidence>
<feature type="compositionally biased region" description="Basic and acidic residues" evidence="5">
    <location>
        <begin position="453"/>
        <end position="462"/>
    </location>
</feature>
<keyword evidence="8" id="KW-0255">Endonuclease</keyword>
<keyword evidence="2" id="KW-0540">Nuclease</keyword>
<evidence type="ECO:0000259" key="7">
    <source>
        <dbReference type="Pfam" id="PF18962"/>
    </source>
</evidence>
<dbReference type="Gene3D" id="2.60.40.2030">
    <property type="match status" value="1"/>
</dbReference>
<evidence type="ECO:0000256" key="5">
    <source>
        <dbReference type="SAM" id="MobiDB-lite"/>
    </source>
</evidence>
<evidence type="ECO:0000313" key="9">
    <source>
        <dbReference type="Proteomes" id="UP000239532"/>
    </source>
</evidence>
<evidence type="ECO:0000313" key="8">
    <source>
        <dbReference type="EMBL" id="PRP66633.1"/>
    </source>
</evidence>
<reference evidence="8 9" key="1">
    <citation type="submission" date="2016-11" db="EMBL/GenBank/DDBJ databases">
        <title>Trade-off between light-utilization and light-protection in marine flavobacteria.</title>
        <authorList>
            <person name="Kumagai Y."/>
        </authorList>
    </citation>
    <scope>NUCLEOTIDE SEQUENCE [LARGE SCALE GENOMIC DNA]</scope>
    <source>
        <strain evidence="8 9">JCM 17109</strain>
    </source>
</reference>
<dbReference type="InterPro" id="IPR026444">
    <property type="entry name" value="Secre_tail"/>
</dbReference>
<feature type="region of interest" description="Disordered" evidence="5">
    <location>
        <begin position="453"/>
        <end position="487"/>
    </location>
</feature>
<dbReference type="InterPro" id="IPR007346">
    <property type="entry name" value="Endonuclease-I"/>
</dbReference>
<evidence type="ECO:0000256" key="4">
    <source>
        <dbReference type="ARBA" id="ARBA00022801"/>
    </source>
</evidence>
<evidence type="ECO:0000256" key="1">
    <source>
        <dbReference type="ARBA" id="ARBA00006429"/>
    </source>
</evidence>
<dbReference type="NCBIfam" id="TIGR04183">
    <property type="entry name" value="Por_Secre_tail"/>
    <property type="match status" value="1"/>
</dbReference>
<keyword evidence="9" id="KW-1185">Reference proteome</keyword>
<gene>
    <name evidence="8" type="ORF">BST86_05715</name>
</gene>
<name>A0A2S9WT20_9FLAO</name>
<dbReference type="AlphaFoldDB" id="A0A2S9WT20"/>
<organism evidence="8 9">
    <name type="scientific">Nonlabens agnitus</name>
    <dbReference type="NCBI Taxonomy" id="870484"/>
    <lineage>
        <taxon>Bacteria</taxon>
        <taxon>Pseudomonadati</taxon>
        <taxon>Bacteroidota</taxon>
        <taxon>Flavobacteriia</taxon>
        <taxon>Flavobacteriales</taxon>
        <taxon>Flavobacteriaceae</taxon>
        <taxon>Nonlabens</taxon>
    </lineage>
</organism>
<comment type="similarity">
    <text evidence="1">Belongs to the EndA/NucM nuclease family.</text>
</comment>
<proteinExistence type="inferred from homology"/>
<dbReference type="Pfam" id="PF18962">
    <property type="entry name" value="Por_Secre_tail"/>
    <property type="match status" value="1"/>
</dbReference>
<feature type="domain" description="Secretion system C-terminal sorting" evidence="7">
    <location>
        <begin position="595"/>
        <end position="662"/>
    </location>
</feature>
<keyword evidence="4" id="KW-0378">Hydrolase</keyword>
<dbReference type="InterPro" id="IPR044925">
    <property type="entry name" value="His-Me_finger_sf"/>
</dbReference>
<dbReference type="Proteomes" id="UP000239532">
    <property type="component" value="Unassembled WGS sequence"/>
</dbReference>
<dbReference type="InterPro" id="IPR038081">
    <property type="entry name" value="CalX-like_sf"/>
</dbReference>
<feature type="signal peptide" evidence="6">
    <location>
        <begin position="1"/>
        <end position="18"/>
    </location>
</feature>
<accession>A0A2S9WT20</accession>
<dbReference type="EMBL" id="MQUC01000003">
    <property type="protein sequence ID" value="PRP66633.1"/>
    <property type="molecule type" value="Genomic_DNA"/>
</dbReference>
<dbReference type="GO" id="GO:0016787">
    <property type="term" value="F:hydrolase activity"/>
    <property type="evidence" value="ECO:0007669"/>
    <property type="project" value="UniProtKB-KW"/>
</dbReference>
<dbReference type="SUPFAM" id="SSF54060">
    <property type="entry name" value="His-Me finger endonucleases"/>
    <property type="match status" value="1"/>
</dbReference>
<keyword evidence="3 6" id="KW-0732">Signal</keyword>
<dbReference type="PANTHER" id="PTHR33607:SF2">
    <property type="entry name" value="ENDONUCLEASE-1"/>
    <property type="match status" value="1"/>
</dbReference>
<evidence type="ECO:0000256" key="2">
    <source>
        <dbReference type="ARBA" id="ARBA00022722"/>
    </source>
</evidence>
<dbReference type="SUPFAM" id="SSF141072">
    <property type="entry name" value="CalX-like"/>
    <property type="match status" value="1"/>
</dbReference>
<dbReference type="GO" id="GO:0004519">
    <property type="term" value="F:endonuclease activity"/>
    <property type="evidence" value="ECO:0007669"/>
    <property type="project" value="UniProtKB-KW"/>
</dbReference>
<evidence type="ECO:0000256" key="6">
    <source>
        <dbReference type="SAM" id="SignalP"/>
    </source>
</evidence>
<dbReference type="Pfam" id="PF04231">
    <property type="entry name" value="Endonuclease_1"/>
    <property type="match status" value="2"/>
</dbReference>
<protein>
    <submittedName>
        <fullName evidence="8">Endonuclease I</fullName>
    </submittedName>
</protein>
<comment type="caution">
    <text evidence="8">The sequence shown here is derived from an EMBL/GenBank/DDBJ whole genome shotgun (WGS) entry which is preliminary data.</text>
</comment>